<feature type="transmembrane region" description="Helical" evidence="1">
    <location>
        <begin position="12"/>
        <end position="32"/>
    </location>
</feature>
<reference evidence="2 3" key="1">
    <citation type="submission" date="2014-03" db="EMBL/GenBank/DDBJ databases">
        <title>Draft Genome of Photorhabdus luminescens BA1, an Egyptian Isolate.</title>
        <authorList>
            <person name="Ghazal S."/>
            <person name="Hurst S.G.IV."/>
            <person name="Morris K."/>
            <person name="Thomas K."/>
            <person name="Tisa L.S."/>
        </authorList>
    </citation>
    <scope>NUCLEOTIDE SEQUENCE [LARGE SCALE GENOMIC DNA]</scope>
    <source>
        <strain evidence="2 3">BA1</strain>
    </source>
</reference>
<organism evidence="2 3">
    <name type="scientific">Photorhabdus aegyptia</name>
    <dbReference type="NCBI Taxonomy" id="2805098"/>
    <lineage>
        <taxon>Bacteria</taxon>
        <taxon>Pseudomonadati</taxon>
        <taxon>Pseudomonadota</taxon>
        <taxon>Gammaproteobacteria</taxon>
        <taxon>Enterobacterales</taxon>
        <taxon>Morganellaceae</taxon>
        <taxon>Photorhabdus</taxon>
    </lineage>
</organism>
<keyword evidence="1" id="KW-0472">Membrane</keyword>
<dbReference type="Proteomes" id="UP000023464">
    <property type="component" value="Unassembled WGS sequence"/>
</dbReference>
<keyword evidence="3" id="KW-1185">Reference proteome</keyword>
<keyword evidence="1" id="KW-1133">Transmembrane helix</keyword>
<gene>
    <name evidence="2" type="ORF">BA1DRAFT_03480</name>
</gene>
<dbReference type="EMBL" id="JFGV01000061">
    <property type="protein sequence ID" value="EYU14030.1"/>
    <property type="molecule type" value="Genomic_DNA"/>
</dbReference>
<evidence type="ECO:0000313" key="2">
    <source>
        <dbReference type="EMBL" id="EYU14030.1"/>
    </source>
</evidence>
<name>A0A022PHP7_9GAMM</name>
<accession>A0A022PHP7</accession>
<protein>
    <submittedName>
        <fullName evidence="2">Uncharacterized protein</fullName>
    </submittedName>
</protein>
<dbReference type="AlphaFoldDB" id="A0A022PHP7"/>
<sequence length="43" mass="5066">MIYLYEKLHLLVKSTVFLSKIKIFLIISLAILDNLSIKLTRLF</sequence>
<comment type="caution">
    <text evidence="2">The sequence shown here is derived from an EMBL/GenBank/DDBJ whole genome shotgun (WGS) entry which is preliminary data.</text>
</comment>
<keyword evidence="1" id="KW-0812">Transmembrane</keyword>
<evidence type="ECO:0000313" key="3">
    <source>
        <dbReference type="Proteomes" id="UP000023464"/>
    </source>
</evidence>
<evidence type="ECO:0000256" key="1">
    <source>
        <dbReference type="SAM" id="Phobius"/>
    </source>
</evidence>
<proteinExistence type="predicted"/>